<feature type="compositionally biased region" description="Basic and acidic residues" evidence="1">
    <location>
        <begin position="1"/>
        <end position="34"/>
    </location>
</feature>
<feature type="compositionally biased region" description="Polar residues" evidence="1">
    <location>
        <begin position="182"/>
        <end position="198"/>
    </location>
</feature>
<protein>
    <submittedName>
        <fullName evidence="2">Uncharacterized protein</fullName>
    </submittedName>
</protein>
<evidence type="ECO:0000313" key="3">
    <source>
        <dbReference type="Proteomes" id="UP001159364"/>
    </source>
</evidence>
<accession>A0AAV8UDT5</accession>
<dbReference type="Proteomes" id="UP001159364">
    <property type="component" value="Linkage Group LG08"/>
</dbReference>
<name>A0AAV8UDT5_9ROSI</name>
<keyword evidence="3" id="KW-1185">Reference proteome</keyword>
<organism evidence="2 3">
    <name type="scientific">Erythroxylum novogranatense</name>
    <dbReference type="NCBI Taxonomy" id="1862640"/>
    <lineage>
        <taxon>Eukaryota</taxon>
        <taxon>Viridiplantae</taxon>
        <taxon>Streptophyta</taxon>
        <taxon>Embryophyta</taxon>
        <taxon>Tracheophyta</taxon>
        <taxon>Spermatophyta</taxon>
        <taxon>Magnoliopsida</taxon>
        <taxon>eudicotyledons</taxon>
        <taxon>Gunneridae</taxon>
        <taxon>Pentapetalae</taxon>
        <taxon>rosids</taxon>
        <taxon>fabids</taxon>
        <taxon>Malpighiales</taxon>
        <taxon>Erythroxylaceae</taxon>
        <taxon>Erythroxylum</taxon>
    </lineage>
</organism>
<reference evidence="2 3" key="1">
    <citation type="submission" date="2021-09" db="EMBL/GenBank/DDBJ databases">
        <title>Genomic insights and catalytic innovation underlie evolution of tropane alkaloids biosynthesis.</title>
        <authorList>
            <person name="Wang Y.-J."/>
            <person name="Tian T."/>
            <person name="Huang J.-P."/>
            <person name="Huang S.-X."/>
        </authorList>
    </citation>
    <scope>NUCLEOTIDE SEQUENCE [LARGE SCALE GENOMIC DNA]</scope>
    <source>
        <strain evidence="2">KIB-2018</strain>
        <tissue evidence="2">Leaf</tissue>
    </source>
</reference>
<feature type="compositionally biased region" description="Polar residues" evidence="1">
    <location>
        <begin position="118"/>
        <end position="131"/>
    </location>
</feature>
<feature type="compositionally biased region" description="Basic residues" evidence="1">
    <location>
        <begin position="134"/>
        <end position="143"/>
    </location>
</feature>
<feature type="compositionally biased region" description="Polar residues" evidence="1">
    <location>
        <begin position="209"/>
        <end position="226"/>
    </location>
</feature>
<feature type="region of interest" description="Disordered" evidence="1">
    <location>
        <begin position="1"/>
        <end position="237"/>
    </location>
</feature>
<evidence type="ECO:0000313" key="2">
    <source>
        <dbReference type="EMBL" id="KAJ8900618.1"/>
    </source>
</evidence>
<feature type="compositionally biased region" description="Polar residues" evidence="1">
    <location>
        <begin position="144"/>
        <end position="176"/>
    </location>
</feature>
<proteinExistence type="predicted"/>
<dbReference type="EMBL" id="JAIWQS010000008">
    <property type="protein sequence ID" value="KAJ8900618.1"/>
    <property type="molecule type" value="Genomic_DNA"/>
</dbReference>
<gene>
    <name evidence="2" type="ORF">K2173_025395</name>
</gene>
<feature type="region of interest" description="Disordered" evidence="1">
    <location>
        <begin position="258"/>
        <end position="296"/>
    </location>
</feature>
<dbReference type="AlphaFoldDB" id="A0AAV8UDT5"/>
<comment type="caution">
    <text evidence="2">The sequence shown here is derived from an EMBL/GenBank/DDBJ whole genome shotgun (WGS) entry which is preliminary data.</text>
</comment>
<evidence type="ECO:0000256" key="1">
    <source>
        <dbReference type="SAM" id="MobiDB-lite"/>
    </source>
</evidence>
<sequence>MKSPRDLPRPDNPKNPKKSRPPDKPPDEERDRGSTRAPPAGGGDGVHLLAPASAVADQASDLTAQAPQYGDWMVVARRPRKSSRSPITAAAAPSPPRETQNRFTALNAEISGHVEASTDFQMGQVAPTSPSHRPLQKHSKSRPSRTQNHSQPQKTTNQSHVGTHMPLSTSHAQFASQPLPFQASSSDGPHVHTNTSHACNVPSPAIHVFTTTISPPSDPSRQQDASSLPPEPPDLGLTVTAASDVFLGLPFASSVTQQEMEVDAPSSGDLAPASAKDVSPATTLGEEVVPNDASLP</sequence>